<evidence type="ECO:0000256" key="7">
    <source>
        <dbReference type="ARBA" id="ARBA00023155"/>
    </source>
</evidence>
<dbReference type="GO" id="GO:0000981">
    <property type="term" value="F:DNA-binding transcription factor activity, RNA polymerase II-specific"/>
    <property type="evidence" value="ECO:0007669"/>
    <property type="project" value="InterPro"/>
</dbReference>
<evidence type="ECO:0000256" key="11">
    <source>
        <dbReference type="RuleBase" id="RU000682"/>
    </source>
</evidence>
<feature type="region of interest" description="Disordered" evidence="12">
    <location>
        <begin position="453"/>
        <end position="489"/>
    </location>
</feature>
<evidence type="ECO:0000256" key="1">
    <source>
        <dbReference type="ARBA" id="ARBA00004123"/>
    </source>
</evidence>
<dbReference type="GO" id="GO:0000977">
    <property type="term" value="F:RNA polymerase II transcription regulatory region sequence-specific DNA binding"/>
    <property type="evidence" value="ECO:0007669"/>
    <property type="project" value="UniProtKB-ARBA"/>
</dbReference>
<feature type="compositionally biased region" description="Basic and acidic residues" evidence="12">
    <location>
        <begin position="578"/>
        <end position="587"/>
    </location>
</feature>
<evidence type="ECO:0000259" key="14">
    <source>
        <dbReference type="PROSITE" id="PS50071"/>
    </source>
</evidence>
<evidence type="ECO:0000256" key="9">
    <source>
        <dbReference type="PROSITE-ProRule" id="PRU00108"/>
    </source>
</evidence>
<feature type="DNA-binding region" description="Homeobox" evidence="9">
    <location>
        <begin position="395"/>
        <end position="454"/>
    </location>
</feature>
<reference evidence="15" key="1">
    <citation type="submission" date="2022-01" db="EMBL/GenBank/DDBJ databases">
        <title>Genome Sequence Resource for Two Populations of Ditylenchus destructor, the Migratory Endoparasitic Phytonematode.</title>
        <authorList>
            <person name="Zhang H."/>
            <person name="Lin R."/>
            <person name="Xie B."/>
        </authorList>
    </citation>
    <scope>NUCLEOTIDE SEQUENCE</scope>
    <source>
        <strain evidence="15">BazhouSP</strain>
    </source>
</reference>
<dbReference type="Pfam" id="PF00412">
    <property type="entry name" value="LIM"/>
    <property type="match status" value="2"/>
</dbReference>
<feature type="domain" description="LIM zinc-binding" evidence="13">
    <location>
        <begin position="203"/>
        <end position="268"/>
    </location>
</feature>
<dbReference type="PANTHER" id="PTHR24208:SF168">
    <property type="entry name" value="PROTEIN APTEROUS"/>
    <property type="match status" value="1"/>
</dbReference>
<evidence type="ECO:0000256" key="2">
    <source>
        <dbReference type="ARBA" id="ARBA00022723"/>
    </source>
</evidence>
<sequence>MLFLHALNDPSVHPTTLEDHSNASMTNTSLALFSSLAAGGSSTAIPIAAAGGLDHHLTVDPTKNGTCMPDFSGHLAGALFDPRAMRMEEHCFPSGFSCENGIGTNTTLLPLFKKNYSFPEELVPEKQVDQPRIAMPPTSDCGACGTKIAEDIKSFFLIGQQSWHLQCVRCCICAEYLANNPTCFNRDGLLYCRRDYTLKFINKTCDRCGQLINAGEMIMHAGQDRVYHLQCFRCTLCENPLRMGEMFVLGAQPGTIFCHAHYDLTAPPVQITDVPRDYVIKRQSSDFARDSSTEFCDRSQFIPLETSLGSGPSNSVDIENQRSGSPTYLAELGAQNHRPMSTTLQHSSSSNSLKIEPIQQQGMPSAEMTPNGFGDCGVGDDDAFANTSDAGTSKTKRLRTSFKHHQLRTMKTYFNLNHNPDAKDLKQLAQKTGLTKRVLQVWFQNARAKFRRAQQNHRDSGGSIGCTHNSTEPLHPAGSNGTSSACNSASSFHPGGGSITANSVLEGVGMPGVLSVIQNGCGTNSATSGRTSLSRSSNNSSSTLFDGCSASTFNEDGDISVGSSATTPPHSGPNFGGSRDDPSHDDTCGPAMSRSR</sequence>
<keyword evidence="6 9" id="KW-0238">DNA-binding</keyword>
<feature type="region of interest" description="Disordered" evidence="12">
    <location>
        <begin position="556"/>
        <end position="596"/>
    </location>
</feature>
<evidence type="ECO:0000256" key="6">
    <source>
        <dbReference type="ARBA" id="ARBA00023125"/>
    </source>
</evidence>
<feature type="compositionally biased region" description="Polar residues" evidence="12">
    <location>
        <begin position="479"/>
        <end position="489"/>
    </location>
</feature>
<feature type="domain" description="Homeobox" evidence="14">
    <location>
        <begin position="393"/>
        <end position="453"/>
    </location>
</feature>
<dbReference type="SUPFAM" id="SSF57716">
    <property type="entry name" value="Glucocorticoid receptor-like (DNA-binding domain)"/>
    <property type="match status" value="1"/>
</dbReference>
<feature type="domain" description="LIM zinc-binding" evidence="13">
    <location>
        <begin position="139"/>
        <end position="202"/>
    </location>
</feature>
<dbReference type="InterPro" id="IPR017970">
    <property type="entry name" value="Homeobox_CS"/>
</dbReference>
<proteinExistence type="predicted"/>
<evidence type="ECO:0000313" key="16">
    <source>
        <dbReference type="Proteomes" id="UP001201812"/>
    </source>
</evidence>
<comment type="caution">
    <text evidence="15">The sequence shown here is derived from an EMBL/GenBank/DDBJ whole genome shotgun (WGS) entry which is preliminary data.</text>
</comment>
<accession>A0AAD4N5P3</accession>
<dbReference type="SMART" id="SM00132">
    <property type="entry name" value="LIM"/>
    <property type="match status" value="2"/>
</dbReference>
<evidence type="ECO:0000256" key="5">
    <source>
        <dbReference type="ARBA" id="ARBA00023038"/>
    </source>
</evidence>
<feature type="compositionally biased region" description="Low complexity" evidence="12">
    <location>
        <begin position="530"/>
        <end position="544"/>
    </location>
</feature>
<dbReference type="InterPro" id="IPR009057">
    <property type="entry name" value="Homeodomain-like_sf"/>
</dbReference>
<evidence type="ECO:0000256" key="10">
    <source>
        <dbReference type="PROSITE-ProRule" id="PRU00125"/>
    </source>
</evidence>
<evidence type="ECO:0000256" key="4">
    <source>
        <dbReference type="ARBA" id="ARBA00022833"/>
    </source>
</evidence>
<evidence type="ECO:0000313" key="15">
    <source>
        <dbReference type="EMBL" id="KAI1712205.1"/>
    </source>
</evidence>
<dbReference type="InterPro" id="IPR001781">
    <property type="entry name" value="Znf_LIM"/>
</dbReference>
<dbReference type="SMART" id="SM00389">
    <property type="entry name" value="HOX"/>
    <property type="match status" value="1"/>
</dbReference>
<comment type="subcellular location">
    <subcellularLocation>
        <location evidence="1 9 11">Nucleus</location>
    </subcellularLocation>
</comment>
<dbReference type="PROSITE" id="PS50071">
    <property type="entry name" value="HOMEOBOX_2"/>
    <property type="match status" value="1"/>
</dbReference>
<keyword evidence="16" id="KW-1185">Reference proteome</keyword>
<evidence type="ECO:0000256" key="12">
    <source>
        <dbReference type="SAM" id="MobiDB-lite"/>
    </source>
</evidence>
<protein>
    <submittedName>
        <fullName evidence="15">LIM domain-containing protein</fullName>
    </submittedName>
</protein>
<keyword evidence="5 10" id="KW-0440">LIM domain</keyword>
<dbReference type="CDD" id="cd00086">
    <property type="entry name" value="homeodomain"/>
    <property type="match status" value="1"/>
</dbReference>
<dbReference type="GO" id="GO:0045944">
    <property type="term" value="P:positive regulation of transcription by RNA polymerase II"/>
    <property type="evidence" value="ECO:0007669"/>
    <property type="project" value="UniProtKB-ARBA"/>
</dbReference>
<evidence type="ECO:0000256" key="3">
    <source>
        <dbReference type="ARBA" id="ARBA00022737"/>
    </source>
</evidence>
<dbReference type="InterPro" id="IPR001356">
    <property type="entry name" value="HD"/>
</dbReference>
<keyword evidence="2 10" id="KW-0479">Metal-binding</keyword>
<dbReference type="PROSITE" id="PS50023">
    <property type="entry name" value="LIM_DOMAIN_2"/>
    <property type="match status" value="2"/>
</dbReference>
<dbReference type="PROSITE" id="PS00478">
    <property type="entry name" value="LIM_DOMAIN_1"/>
    <property type="match status" value="1"/>
</dbReference>
<dbReference type="FunFam" id="1.10.10.60:FF:000027">
    <property type="entry name" value="LIM/homeobox protein Lhx9"/>
    <property type="match status" value="1"/>
</dbReference>
<dbReference type="PANTHER" id="PTHR24208">
    <property type="entry name" value="LIM/HOMEOBOX PROTEIN LHX"/>
    <property type="match status" value="1"/>
</dbReference>
<dbReference type="GO" id="GO:0030182">
    <property type="term" value="P:neuron differentiation"/>
    <property type="evidence" value="ECO:0007669"/>
    <property type="project" value="TreeGrafter"/>
</dbReference>
<dbReference type="GO" id="GO:0045664">
    <property type="term" value="P:regulation of neuron differentiation"/>
    <property type="evidence" value="ECO:0007669"/>
    <property type="project" value="UniProtKB-ARBA"/>
</dbReference>
<dbReference type="AlphaFoldDB" id="A0AAD4N5P3"/>
<keyword evidence="7 9" id="KW-0371">Homeobox</keyword>
<evidence type="ECO:0000259" key="13">
    <source>
        <dbReference type="PROSITE" id="PS50023"/>
    </source>
</evidence>
<name>A0AAD4N5P3_9BILA</name>
<dbReference type="PROSITE" id="PS00027">
    <property type="entry name" value="HOMEOBOX_1"/>
    <property type="match status" value="1"/>
</dbReference>
<feature type="region of interest" description="Disordered" evidence="12">
    <location>
        <begin position="524"/>
        <end position="544"/>
    </location>
</feature>
<dbReference type="GO" id="GO:0005634">
    <property type="term" value="C:nucleus"/>
    <property type="evidence" value="ECO:0007669"/>
    <property type="project" value="UniProtKB-SubCell"/>
</dbReference>
<dbReference type="InterPro" id="IPR050453">
    <property type="entry name" value="LIM_Homeobox_TF"/>
</dbReference>
<dbReference type="Proteomes" id="UP001201812">
    <property type="component" value="Unassembled WGS sequence"/>
</dbReference>
<dbReference type="GO" id="GO:0046872">
    <property type="term" value="F:metal ion binding"/>
    <property type="evidence" value="ECO:0007669"/>
    <property type="project" value="UniProtKB-KW"/>
</dbReference>
<evidence type="ECO:0000256" key="8">
    <source>
        <dbReference type="ARBA" id="ARBA00023242"/>
    </source>
</evidence>
<dbReference type="EMBL" id="JAKKPZ010000019">
    <property type="protein sequence ID" value="KAI1712205.1"/>
    <property type="molecule type" value="Genomic_DNA"/>
</dbReference>
<dbReference type="Gene3D" id="1.10.10.60">
    <property type="entry name" value="Homeodomain-like"/>
    <property type="match status" value="1"/>
</dbReference>
<keyword evidence="8 9" id="KW-0539">Nucleus</keyword>
<dbReference type="Gene3D" id="2.10.110.10">
    <property type="entry name" value="Cysteine Rich Protein"/>
    <property type="match status" value="2"/>
</dbReference>
<gene>
    <name evidence="15" type="ORF">DdX_09749</name>
</gene>
<keyword evidence="3" id="KW-0677">Repeat</keyword>
<dbReference type="SUPFAM" id="SSF46689">
    <property type="entry name" value="Homeodomain-like"/>
    <property type="match status" value="1"/>
</dbReference>
<dbReference type="Pfam" id="PF00046">
    <property type="entry name" value="Homeodomain"/>
    <property type="match status" value="1"/>
</dbReference>
<organism evidence="15 16">
    <name type="scientific">Ditylenchus destructor</name>
    <dbReference type="NCBI Taxonomy" id="166010"/>
    <lineage>
        <taxon>Eukaryota</taxon>
        <taxon>Metazoa</taxon>
        <taxon>Ecdysozoa</taxon>
        <taxon>Nematoda</taxon>
        <taxon>Chromadorea</taxon>
        <taxon>Rhabditida</taxon>
        <taxon>Tylenchina</taxon>
        <taxon>Tylenchomorpha</taxon>
        <taxon>Sphaerularioidea</taxon>
        <taxon>Anguinidae</taxon>
        <taxon>Anguininae</taxon>
        <taxon>Ditylenchus</taxon>
    </lineage>
</organism>
<keyword evidence="4 10" id="KW-0862">Zinc</keyword>